<name>A0A069SG39_PHOVU</name>
<organism evidence="1 2">
    <name type="scientific">Phocaeicola vulgatus str. 3975 RP4</name>
    <dbReference type="NCBI Taxonomy" id="1339352"/>
    <lineage>
        <taxon>Bacteria</taxon>
        <taxon>Pseudomonadati</taxon>
        <taxon>Bacteroidota</taxon>
        <taxon>Bacteroidia</taxon>
        <taxon>Bacteroidales</taxon>
        <taxon>Bacteroidaceae</taxon>
        <taxon>Phocaeicola</taxon>
    </lineage>
</organism>
<sequence>MKKISSTNNYNRMNKKDTFINENTELHKKAVLWTCPP</sequence>
<reference evidence="1 2" key="1">
    <citation type="submission" date="2014-04" db="EMBL/GenBank/DDBJ databases">
        <authorList>
            <person name="Sears C."/>
            <person name="Carroll K."/>
            <person name="Sack B.R."/>
            <person name="Qadri F."/>
            <person name="Myers L.L."/>
            <person name="Chung G.-T."/>
            <person name="Escheverria P."/>
            <person name="Fraser C.M."/>
            <person name="Sadzewicz L."/>
            <person name="Shefchek K.A."/>
            <person name="Tallon L."/>
            <person name="Das S.P."/>
            <person name="Daugherty S."/>
            <person name="Mongodin E.F."/>
        </authorList>
    </citation>
    <scope>NUCLEOTIDE SEQUENCE [LARGE SCALE GENOMIC DNA]</scope>
    <source>
        <strain evidence="1 2">3975 RP4</strain>
    </source>
</reference>
<proteinExistence type="predicted"/>
<accession>A0A069SG39</accession>
<dbReference type="EMBL" id="JNHM01000031">
    <property type="protein sequence ID" value="KDS53233.1"/>
    <property type="molecule type" value="Genomic_DNA"/>
</dbReference>
<evidence type="ECO:0000313" key="1">
    <source>
        <dbReference type="EMBL" id="KDS53233.1"/>
    </source>
</evidence>
<comment type="caution">
    <text evidence="1">The sequence shown here is derived from an EMBL/GenBank/DDBJ whole genome shotgun (WGS) entry which is preliminary data.</text>
</comment>
<dbReference type="Proteomes" id="UP000027661">
    <property type="component" value="Unassembled WGS sequence"/>
</dbReference>
<protein>
    <submittedName>
        <fullName evidence="1">Uncharacterized protein</fullName>
    </submittedName>
</protein>
<gene>
    <name evidence="1" type="ORF">M099_2543</name>
</gene>
<evidence type="ECO:0000313" key="2">
    <source>
        <dbReference type="Proteomes" id="UP000027661"/>
    </source>
</evidence>
<dbReference type="AlphaFoldDB" id="A0A069SG39"/>